<name>A0ABN7SPR4_OIKDI</name>
<gene>
    <name evidence="7" type="ORF">OKIOD_LOCUS10777</name>
</gene>
<feature type="transmembrane region" description="Helical" evidence="6">
    <location>
        <begin position="114"/>
        <end position="134"/>
    </location>
</feature>
<feature type="transmembrane region" description="Helical" evidence="6">
    <location>
        <begin position="44"/>
        <end position="67"/>
    </location>
</feature>
<evidence type="ECO:0000256" key="2">
    <source>
        <dbReference type="ARBA" id="ARBA00022692"/>
    </source>
</evidence>
<feature type="transmembrane region" description="Helical" evidence="6">
    <location>
        <begin position="155"/>
        <end position="176"/>
    </location>
</feature>
<feature type="transmembrane region" description="Helical" evidence="6">
    <location>
        <begin position="245"/>
        <end position="266"/>
    </location>
</feature>
<keyword evidence="2 6" id="KW-0812">Transmembrane</keyword>
<evidence type="ECO:0000256" key="5">
    <source>
        <dbReference type="SAM" id="MobiDB-lite"/>
    </source>
</evidence>
<dbReference type="Proteomes" id="UP001158576">
    <property type="component" value="Chromosome 1"/>
</dbReference>
<reference evidence="7 8" key="1">
    <citation type="submission" date="2021-04" db="EMBL/GenBank/DDBJ databases">
        <authorList>
            <person name="Bliznina A."/>
        </authorList>
    </citation>
    <scope>NUCLEOTIDE SEQUENCE [LARGE SCALE GENOMIC DNA]</scope>
</reference>
<keyword evidence="3 6" id="KW-1133">Transmembrane helix</keyword>
<proteinExistence type="predicted"/>
<feature type="region of interest" description="Disordered" evidence="5">
    <location>
        <begin position="274"/>
        <end position="305"/>
    </location>
</feature>
<evidence type="ECO:0000256" key="4">
    <source>
        <dbReference type="ARBA" id="ARBA00023136"/>
    </source>
</evidence>
<feature type="transmembrane region" description="Helical" evidence="6">
    <location>
        <begin position="88"/>
        <end position="108"/>
    </location>
</feature>
<evidence type="ECO:0000256" key="1">
    <source>
        <dbReference type="ARBA" id="ARBA00004141"/>
    </source>
</evidence>
<comment type="subcellular location">
    <subcellularLocation>
        <location evidence="1">Membrane</location>
        <topology evidence="1">Multi-pass membrane protein</topology>
    </subcellularLocation>
</comment>
<dbReference type="PANTHER" id="PTHR11132">
    <property type="entry name" value="SOLUTE CARRIER FAMILY 35"/>
    <property type="match status" value="1"/>
</dbReference>
<evidence type="ECO:0000256" key="3">
    <source>
        <dbReference type="ARBA" id="ARBA00022989"/>
    </source>
</evidence>
<organism evidence="7 8">
    <name type="scientific">Oikopleura dioica</name>
    <name type="common">Tunicate</name>
    <dbReference type="NCBI Taxonomy" id="34765"/>
    <lineage>
        <taxon>Eukaryota</taxon>
        <taxon>Metazoa</taxon>
        <taxon>Chordata</taxon>
        <taxon>Tunicata</taxon>
        <taxon>Appendicularia</taxon>
        <taxon>Copelata</taxon>
        <taxon>Oikopleuridae</taxon>
        <taxon>Oikopleura</taxon>
    </lineage>
</organism>
<dbReference type="EMBL" id="OU015566">
    <property type="protein sequence ID" value="CAG5105308.1"/>
    <property type="molecule type" value="Genomic_DNA"/>
</dbReference>
<evidence type="ECO:0000256" key="6">
    <source>
        <dbReference type="SAM" id="Phobius"/>
    </source>
</evidence>
<evidence type="ECO:0000313" key="8">
    <source>
        <dbReference type="Proteomes" id="UP001158576"/>
    </source>
</evidence>
<sequence>MADSQLALFSALISLLRRLGKLDDNIVLAYTLERGKKLSMLSLFYVSNVILALFALSGMNIPMYNAMRRCVPIASLLLGPCIYPQRTTSSIIMAIILITAGTITAAQGDLDFDFKSYTFGSLSVLTQALYLLTLQRMGSDNKLGSYKTSSAKTLTILYVNSVNCLPIVFAVVFLSGEYNSMKSYPHWSEPGFLFALGVVTSFACVFSYSIFLCTTVNSALTTACVGVIKSALTTIIGMYTFGGVAATPLLIIGQLINLSGGSLYTYEKYRLQKPASPKPTKKNSSIRPRKPKFTKTARNSSKTTF</sequence>
<feature type="transmembrane region" description="Helical" evidence="6">
    <location>
        <begin position="191"/>
        <end position="212"/>
    </location>
</feature>
<feature type="compositionally biased region" description="Polar residues" evidence="5">
    <location>
        <begin position="296"/>
        <end position="305"/>
    </location>
</feature>
<protein>
    <submittedName>
        <fullName evidence="7">Oidioi.mRNA.OKI2018_I69.chr1.g2012.t1.cds</fullName>
    </submittedName>
</protein>
<evidence type="ECO:0000313" key="7">
    <source>
        <dbReference type="EMBL" id="CAG5105308.1"/>
    </source>
</evidence>
<accession>A0ABN7SPR4</accession>
<keyword evidence="4 6" id="KW-0472">Membrane</keyword>
<dbReference type="InterPro" id="IPR050186">
    <property type="entry name" value="TPT_transporter"/>
</dbReference>
<keyword evidence="8" id="KW-1185">Reference proteome</keyword>